<gene>
    <name evidence="1" type="ORF">F5878DRAFT_549413</name>
</gene>
<evidence type="ECO:0000313" key="2">
    <source>
        <dbReference type="Proteomes" id="UP001163846"/>
    </source>
</evidence>
<feature type="non-terminal residue" evidence="1">
    <location>
        <position position="1"/>
    </location>
</feature>
<dbReference type="AlphaFoldDB" id="A0AA38NVT6"/>
<keyword evidence="2" id="KW-1185">Reference proteome</keyword>
<evidence type="ECO:0000313" key="1">
    <source>
        <dbReference type="EMBL" id="KAJ3831544.1"/>
    </source>
</evidence>
<accession>A0AA38NVT6</accession>
<sequence>QKFQRRQGIAARMIATCKASGDRDGLHFWSYAMQALDCLTYLGMSDEEDGYDEDNTEPLKYVFVLPFRHTDFQPLFQYVDNIPDVYPDFFPQAGRKRMKRVGTQIMVTRPAPPDIPPPLLDSNHRVHESEVAIPGPSRRVTEE</sequence>
<dbReference type="EMBL" id="MU807389">
    <property type="protein sequence ID" value="KAJ3831544.1"/>
    <property type="molecule type" value="Genomic_DNA"/>
</dbReference>
<dbReference type="Proteomes" id="UP001163846">
    <property type="component" value="Unassembled WGS sequence"/>
</dbReference>
<protein>
    <submittedName>
        <fullName evidence="1">Uncharacterized protein</fullName>
    </submittedName>
</protein>
<reference evidence="1" key="1">
    <citation type="submission" date="2022-08" db="EMBL/GenBank/DDBJ databases">
        <authorList>
            <consortium name="DOE Joint Genome Institute"/>
            <person name="Min B."/>
            <person name="Riley R."/>
            <person name="Sierra-Patev S."/>
            <person name="Naranjo-Ortiz M."/>
            <person name="Looney B."/>
            <person name="Konkel Z."/>
            <person name="Slot J.C."/>
            <person name="Sakamoto Y."/>
            <person name="Steenwyk J.L."/>
            <person name="Rokas A."/>
            <person name="Carro J."/>
            <person name="Camarero S."/>
            <person name="Ferreira P."/>
            <person name="Molpeceres G."/>
            <person name="Ruiz-Duenas F.J."/>
            <person name="Serrano A."/>
            <person name="Henrissat B."/>
            <person name="Drula E."/>
            <person name="Hughes K.W."/>
            <person name="Mata J.L."/>
            <person name="Ishikawa N.K."/>
            <person name="Vargas-Isla R."/>
            <person name="Ushijima S."/>
            <person name="Smith C.A."/>
            <person name="Ahrendt S."/>
            <person name="Andreopoulos W."/>
            <person name="He G."/>
            <person name="Labutti K."/>
            <person name="Lipzen A."/>
            <person name="Ng V."/>
            <person name="Sandor L."/>
            <person name="Barry K."/>
            <person name="Martinez A.T."/>
            <person name="Xiao Y."/>
            <person name="Gibbons J.G."/>
            <person name="Terashima K."/>
            <person name="Hibbett D.S."/>
            <person name="Grigoriev I.V."/>
        </authorList>
    </citation>
    <scope>NUCLEOTIDE SEQUENCE</scope>
    <source>
        <strain evidence="1">TFB9207</strain>
    </source>
</reference>
<proteinExistence type="predicted"/>
<organism evidence="1 2">
    <name type="scientific">Lentinula raphanica</name>
    <dbReference type="NCBI Taxonomy" id="153919"/>
    <lineage>
        <taxon>Eukaryota</taxon>
        <taxon>Fungi</taxon>
        <taxon>Dikarya</taxon>
        <taxon>Basidiomycota</taxon>
        <taxon>Agaricomycotina</taxon>
        <taxon>Agaricomycetes</taxon>
        <taxon>Agaricomycetidae</taxon>
        <taxon>Agaricales</taxon>
        <taxon>Marasmiineae</taxon>
        <taxon>Omphalotaceae</taxon>
        <taxon>Lentinula</taxon>
    </lineage>
</organism>
<name>A0AA38NVT6_9AGAR</name>
<comment type="caution">
    <text evidence="1">The sequence shown here is derived from an EMBL/GenBank/DDBJ whole genome shotgun (WGS) entry which is preliminary data.</text>
</comment>